<sequence>MSLKEIARFADLAEAQIAASRLRAEGLQVLVQNEYWGGADFIMTIAMGGFRLWAPEGQAAEARALIGALRAAAPPPLEAEDGEREEPVVARAQPAPAAGLARTGLALLLTLFFGWAAGFLVVGRRRSAAVTGVMMLLVVVSGLSLLSLIWSWLTYAGIGATPALP</sequence>
<dbReference type="Pfam" id="PF09413">
    <property type="entry name" value="DUF2007"/>
    <property type="match status" value="1"/>
</dbReference>
<feature type="transmembrane region" description="Helical" evidence="1">
    <location>
        <begin position="104"/>
        <end position="122"/>
    </location>
</feature>
<comment type="caution">
    <text evidence="3">The sequence shown here is derived from an EMBL/GenBank/DDBJ whole genome shotgun (WGS) entry which is preliminary data.</text>
</comment>
<evidence type="ECO:0000259" key="2">
    <source>
        <dbReference type="PROSITE" id="PS50937"/>
    </source>
</evidence>
<keyword evidence="1" id="KW-1133">Transmembrane helix</keyword>
<gene>
    <name evidence="3" type="ORF">J2800_001429</name>
</gene>
<reference evidence="3 4" key="1">
    <citation type="submission" date="2023-07" db="EMBL/GenBank/DDBJ databases">
        <title>Sorghum-associated microbial communities from plants grown in Nebraska, USA.</title>
        <authorList>
            <person name="Schachtman D."/>
        </authorList>
    </citation>
    <scope>NUCLEOTIDE SEQUENCE [LARGE SCALE GENOMIC DNA]</scope>
    <source>
        <strain evidence="3 4">DS2154</strain>
    </source>
</reference>
<keyword evidence="1" id="KW-0472">Membrane</keyword>
<dbReference type="EMBL" id="JAVDRL010000004">
    <property type="protein sequence ID" value="MDR6530690.1"/>
    <property type="molecule type" value="Genomic_DNA"/>
</dbReference>
<proteinExistence type="predicted"/>
<keyword evidence="4" id="KW-1185">Reference proteome</keyword>
<dbReference type="Proteomes" id="UP001262754">
    <property type="component" value="Unassembled WGS sequence"/>
</dbReference>
<protein>
    <recommendedName>
        <fullName evidence="2">HTH merR-type domain-containing protein</fullName>
    </recommendedName>
</protein>
<feature type="transmembrane region" description="Helical" evidence="1">
    <location>
        <begin position="129"/>
        <end position="153"/>
    </location>
</feature>
<organism evidence="3 4">
    <name type="scientific">Caulobacter rhizosphaerae</name>
    <dbReference type="NCBI Taxonomy" id="2010972"/>
    <lineage>
        <taxon>Bacteria</taxon>
        <taxon>Pseudomonadati</taxon>
        <taxon>Pseudomonadota</taxon>
        <taxon>Alphaproteobacteria</taxon>
        <taxon>Caulobacterales</taxon>
        <taxon>Caulobacteraceae</taxon>
        <taxon>Caulobacter</taxon>
    </lineage>
</organism>
<evidence type="ECO:0000313" key="3">
    <source>
        <dbReference type="EMBL" id="MDR6530690.1"/>
    </source>
</evidence>
<accession>A0ABU1MWZ8</accession>
<dbReference type="InterPro" id="IPR018551">
    <property type="entry name" value="DUF2007"/>
</dbReference>
<dbReference type="InterPro" id="IPR000551">
    <property type="entry name" value="MerR-type_HTH_dom"/>
</dbReference>
<dbReference type="PROSITE" id="PS50937">
    <property type="entry name" value="HTH_MERR_2"/>
    <property type="match status" value="1"/>
</dbReference>
<name>A0ABU1MWZ8_9CAUL</name>
<evidence type="ECO:0000313" key="4">
    <source>
        <dbReference type="Proteomes" id="UP001262754"/>
    </source>
</evidence>
<keyword evidence="1" id="KW-0812">Transmembrane</keyword>
<dbReference type="RefSeq" id="WP_310030319.1">
    <property type="nucleotide sequence ID" value="NZ_JAVDRL010000004.1"/>
</dbReference>
<feature type="domain" description="HTH merR-type" evidence="2">
    <location>
        <begin position="1"/>
        <end position="12"/>
    </location>
</feature>
<evidence type="ECO:0000256" key="1">
    <source>
        <dbReference type="SAM" id="Phobius"/>
    </source>
</evidence>